<dbReference type="InterPro" id="IPR002035">
    <property type="entry name" value="VWF_A"/>
</dbReference>
<dbReference type="Pfam" id="PF00092">
    <property type="entry name" value="VWA"/>
    <property type="match status" value="1"/>
</dbReference>
<dbReference type="InterPro" id="IPR000436">
    <property type="entry name" value="Sushi_SCR_CCP_dom"/>
</dbReference>
<accession>F6WFF2</accession>
<dbReference type="Ensembl" id="ENSCINT00000000335.3">
    <property type="protein sequence ID" value="ENSCINP00000000335.3"/>
    <property type="gene ID" value="ENSCING00000000195.3"/>
</dbReference>
<dbReference type="InParanoid" id="F6WFF2"/>
<dbReference type="PANTHER" id="PTHR24020:SF87">
    <property type="entry name" value="COLLAGEN ALPHA-1(VI) CHAIN-LIKE"/>
    <property type="match status" value="1"/>
</dbReference>
<dbReference type="PROSITE" id="PS50923">
    <property type="entry name" value="SUSHI"/>
    <property type="match status" value="1"/>
</dbReference>
<dbReference type="CDD" id="cd00033">
    <property type="entry name" value="CCP"/>
    <property type="match status" value="1"/>
</dbReference>
<dbReference type="PROSITE" id="PS50234">
    <property type="entry name" value="VWFA"/>
    <property type="match status" value="1"/>
</dbReference>
<dbReference type="Gene3D" id="2.10.70.10">
    <property type="entry name" value="Complement Module, domain 1"/>
    <property type="match status" value="1"/>
</dbReference>
<dbReference type="PANTHER" id="PTHR24020">
    <property type="entry name" value="COLLAGEN ALPHA"/>
    <property type="match status" value="1"/>
</dbReference>
<dbReference type="FunCoup" id="F6WFF2">
    <property type="interactions" value="1"/>
</dbReference>
<organism evidence="5 6">
    <name type="scientific">Ciona intestinalis</name>
    <name type="common">Transparent sea squirt</name>
    <name type="synonym">Ascidia intestinalis</name>
    <dbReference type="NCBI Taxonomy" id="7719"/>
    <lineage>
        <taxon>Eukaryota</taxon>
        <taxon>Metazoa</taxon>
        <taxon>Chordata</taxon>
        <taxon>Tunicata</taxon>
        <taxon>Ascidiacea</taxon>
        <taxon>Phlebobranchia</taxon>
        <taxon>Cionidae</taxon>
        <taxon>Ciona</taxon>
    </lineage>
</organism>
<reference evidence="6" key="1">
    <citation type="journal article" date="2002" name="Science">
        <title>The draft genome of Ciona intestinalis: insights into chordate and vertebrate origins.</title>
        <authorList>
            <person name="Dehal P."/>
            <person name="Satou Y."/>
            <person name="Campbell R.K."/>
            <person name="Chapman J."/>
            <person name="Degnan B."/>
            <person name="De Tomaso A."/>
            <person name="Davidson B."/>
            <person name="Di Gregorio A."/>
            <person name="Gelpke M."/>
            <person name="Goodstein D.M."/>
            <person name="Harafuji N."/>
            <person name="Hastings K.E."/>
            <person name="Ho I."/>
            <person name="Hotta K."/>
            <person name="Huang W."/>
            <person name="Kawashima T."/>
            <person name="Lemaire P."/>
            <person name="Martinez D."/>
            <person name="Meinertzhagen I.A."/>
            <person name="Necula S."/>
            <person name="Nonaka M."/>
            <person name="Putnam N."/>
            <person name="Rash S."/>
            <person name="Saiga H."/>
            <person name="Satake M."/>
            <person name="Terry A."/>
            <person name="Yamada L."/>
            <person name="Wang H.G."/>
            <person name="Awazu S."/>
            <person name="Azumi K."/>
            <person name="Boore J."/>
            <person name="Branno M."/>
            <person name="Chin-Bow S."/>
            <person name="DeSantis R."/>
            <person name="Doyle S."/>
            <person name="Francino P."/>
            <person name="Keys D.N."/>
            <person name="Haga S."/>
            <person name="Hayashi H."/>
            <person name="Hino K."/>
            <person name="Imai K.S."/>
            <person name="Inaba K."/>
            <person name="Kano S."/>
            <person name="Kobayashi K."/>
            <person name="Kobayashi M."/>
            <person name="Lee B.I."/>
            <person name="Makabe K.W."/>
            <person name="Manohar C."/>
            <person name="Matassi G."/>
            <person name="Medina M."/>
            <person name="Mochizuki Y."/>
            <person name="Mount S."/>
            <person name="Morishita T."/>
            <person name="Miura S."/>
            <person name="Nakayama A."/>
            <person name="Nishizaka S."/>
            <person name="Nomoto H."/>
            <person name="Ohta F."/>
            <person name="Oishi K."/>
            <person name="Rigoutsos I."/>
            <person name="Sano M."/>
            <person name="Sasaki A."/>
            <person name="Sasakura Y."/>
            <person name="Shoguchi E."/>
            <person name="Shin-i T."/>
            <person name="Spagnuolo A."/>
            <person name="Stainier D."/>
            <person name="Suzuki M.M."/>
            <person name="Tassy O."/>
            <person name="Takatori N."/>
            <person name="Tokuoka M."/>
            <person name="Yagi K."/>
            <person name="Yoshizaki F."/>
            <person name="Wada S."/>
            <person name="Zhang C."/>
            <person name="Hyatt P.D."/>
            <person name="Larimer F."/>
            <person name="Detter C."/>
            <person name="Doggett N."/>
            <person name="Glavina T."/>
            <person name="Hawkins T."/>
            <person name="Richardson P."/>
            <person name="Lucas S."/>
            <person name="Kohara Y."/>
            <person name="Levine M."/>
            <person name="Satoh N."/>
            <person name="Rokhsar D.S."/>
        </authorList>
    </citation>
    <scope>NUCLEOTIDE SEQUENCE [LARGE SCALE GENOMIC DNA]</scope>
</reference>
<keyword evidence="6" id="KW-1185">Reference proteome</keyword>
<proteinExistence type="predicted"/>
<evidence type="ECO:0000256" key="2">
    <source>
        <dbReference type="PROSITE-ProRule" id="PRU00302"/>
    </source>
</evidence>
<dbReference type="HOGENOM" id="CLU_008905_3_0_1"/>
<name>F6WFF2_CIOIN</name>
<feature type="domain" description="VWFA" evidence="3">
    <location>
        <begin position="154"/>
        <end position="312"/>
    </location>
</feature>
<keyword evidence="2" id="KW-0768">Sushi</keyword>
<reference evidence="5" key="3">
    <citation type="submission" date="2025-09" db="UniProtKB">
        <authorList>
            <consortium name="Ensembl"/>
        </authorList>
    </citation>
    <scope>IDENTIFICATION</scope>
</reference>
<evidence type="ECO:0000259" key="4">
    <source>
        <dbReference type="PROSITE" id="PS50923"/>
    </source>
</evidence>
<evidence type="ECO:0000313" key="5">
    <source>
        <dbReference type="Ensembl" id="ENSCINP00000000335.3"/>
    </source>
</evidence>
<dbReference type="InterPro" id="IPR036465">
    <property type="entry name" value="vWFA_dom_sf"/>
</dbReference>
<protein>
    <recommendedName>
        <fullName evidence="7">VWFA domain-containing protein</fullName>
    </recommendedName>
</protein>
<comment type="caution">
    <text evidence="2">Lacks conserved residue(s) required for the propagation of feature annotation.</text>
</comment>
<feature type="domain" description="Sushi" evidence="4">
    <location>
        <begin position="59"/>
        <end position="120"/>
    </location>
</feature>
<keyword evidence="1" id="KW-1015">Disulfide bond</keyword>
<dbReference type="SUPFAM" id="SSF53300">
    <property type="entry name" value="vWA-like"/>
    <property type="match status" value="1"/>
</dbReference>
<reference evidence="5" key="2">
    <citation type="submission" date="2025-08" db="UniProtKB">
        <authorList>
            <consortium name="Ensembl"/>
        </authorList>
    </citation>
    <scope>IDENTIFICATION</scope>
</reference>
<evidence type="ECO:0000256" key="1">
    <source>
        <dbReference type="ARBA" id="ARBA00023157"/>
    </source>
</evidence>
<dbReference type="InterPro" id="IPR050525">
    <property type="entry name" value="ECM_Assembly_Org"/>
</dbReference>
<dbReference type="Gene3D" id="3.40.50.410">
    <property type="entry name" value="von Willebrand factor, type A domain"/>
    <property type="match status" value="1"/>
</dbReference>
<dbReference type="AlphaFoldDB" id="F6WFF2"/>
<dbReference type="Proteomes" id="UP000008144">
    <property type="component" value="Unassembled WGS sequence"/>
</dbReference>
<dbReference type="GeneTree" id="ENSGT00940000164806"/>
<dbReference type="CDD" id="cd23539">
    <property type="entry name" value="TFP_LU_ECD_CinHb4_like"/>
    <property type="match status" value="1"/>
</dbReference>
<sequence>MKGCKQRKACRNNQAQNTQVSGGGKQCNADQPSSVCSCCCVGDGCNIGEPPCIEEVINVTCPVQATFYHGEMQCSDGNNEGSVCKFVCTEGAFSVYPDGVNANQCMGGGVWNISMPCCARPCPPYFLYDMVTLYHTTNVQLFDIFSLGAIIRTSAIAIGPEATQSASFYYSDKIDEDSVVYFNDYNYNRSLGIRLYDERTRPNNSANGKVNTGAAIQWALRNMFNESRGARRNVPKVIVVAIDSDSDDDVTSASQAARDAGVLIYVFNIPPAGGALDQDQMLSITNDVDHIFTFDPERRNFFSNVGSFTTDVISHFCSDPCNHAFHN</sequence>
<dbReference type="OMA" id="CNIGEPP"/>
<dbReference type="SUPFAM" id="SSF57535">
    <property type="entry name" value="Complement control module/SCR domain"/>
    <property type="match status" value="1"/>
</dbReference>
<evidence type="ECO:0008006" key="7">
    <source>
        <dbReference type="Google" id="ProtNLM"/>
    </source>
</evidence>
<dbReference type="InterPro" id="IPR035976">
    <property type="entry name" value="Sushi/SCR/CCP_sf"/>
</dbReference>
<evidence type="ECO:0000259" key="3">
    <source>
        <dbReference type="PROSITE" id="PS50234"/>
    </source>
</evidence>
<evidence type="ECO:0000313" key="6">
    <source>
        <dbReference type="Proteomes" id="UP000008144"/>
    </source>
</evidence>